<sequence>MRRFLLVLAGLTAVLATSGVPAVAATATAASCVSAAQAEYRRTFDGAAGKVTIRAERALCSGQKQAFSLVSYTAGAPGTASGQFVYDSAGATITSSRRSVTLDVAVPACFFQVNAIKGTGVRTETTSNTSPYGAANLLDWYAGGSTACTATPTVTFANACDGTFTATLANGRSANAQAIFVVGERRIRLPAGGSTKLRGGKNSTLTIRASNFTTYVGTWGLPDGPCAAPTQPAPTRVASPAAAVPTQGAVTPGPTTTSSAPASGSGGGIVDEAAYGTGPDGTAPASATPVAQATSGMGAGSVLVIVLGLLMIGGGLIVLTKVIRSIRST</sequence>
<keyword evidence="2" id="KW-0812">Transmembrane</keyword>
<keyword evidence="3" id="KW-0732">Signal</keyword>
<feature type="chain" id="PRO_5038106447" evidence="3">
    <location>
        <begin position="25"/>
        <end position="329"/>
    </location>
</feature>
<reference evidence="4" key="1">
    <citation type="submission" date="2021-01" db="EMBL/GenBank/DDBJ databases">
        <title>Whole genome shotgun sequence of Actinoplanes rishiriensis NBRC 108556.</title>
        <authorList>
            <person name="Komaki H."/>
            <person name="Tamura T."/>
        </authorList>
    </citation>
    <scope>NUCLEOTIDE SEQUENCE</scope>
    <source>
        <strain evidence="4">NBRC 108556</strain>
    </source>
</reference>
<protein>
    <submittedName>
        <fullName evidence="4">Uncharacterized protein</fullName>
    </submittedName>
</protein>
<dbReference type="AlphaFoldDB" id="A0A919K0D3"/>
<evidence type="ECO:0000256" key="1">
    <source>
        <dbReference type="SAM" id="MobiDB-lite"/>
    </source>
</evidence>
<feature type="region of interest" description="Disordered" evidence="1">
    <location>
        <begin position="226"/>
        <end position="288"/>
    </location>
</feature>
<dbReference type="Proteomes" id="UP000636960">
    <property type="component" value="Unassembled WGS sequence"/>
</dbReference>
<keyword evidence="2" id="KW-0472">Membrane</keyword>
<organism evidence="4 5">
    <name type="scientific">Paractinoplanes rishiriensis</name>
    <dbReference type="NCBI Taxonomy" id="1050105"/>
    <lineage>
        <taxon>Bacteria</taxon>
        <taxon>Bacillati</taxon>
        <taxon>Actinomycetota</taxon>
        <taxon>Actinomycetes</taxon>
        <taxon>Micromonosporales</taxon>
        <taxon>Micromonosporaceae</taxon>
        <taxon>Paractinoplanes</taxon>
    </lineage>
</organism>
<evidence type="ECO:0000256" key="2">
    <source>
        <dbReference type="SAM" id="Phobius"/>
    </source>
</evidence>
<proteinExistence type="predicted"/>
<evidence type="ECO:0000256" key="3">
    <source>
        <dbReference type="SAM" id="SignalP"/>
    </source>
</evidence>
<accession>A0A919K0D3</accession>
<keyword evidence="2" id="KW-1133">Transmembrane helix</keyword>
<gene>
    <name evidence="4" type="ORF">Ari01nite_42100</name>
</gene>
<feature type="transmembrane region" description="Helical" evidence="2">
    <location>
        <begin position="297"/>
        <end position="319"/>
    </location>
</feature>
<comment type="caution">
    <text evidence="4">The sequence shown here is derived from an EMBL/GenBank/DDBJ whole genome shotgun (WGS) entry which is preliminary data.</text>
</comment>
<feature type="compositionally biased region" description="Low complexity" evidence="1">
    <location>
        <begin position="248"/>
        <end position="263"/>
    </location>
</feature>
<feature type="signal peptide" evidence="3">
    <location>
        <begin position="1"/>
        <end position="24"/>
    </location>
</feature>
<dbReference type="EMBL" id="BOMV01000051">
    <property type="protein sequence ID" value="GIE96745.1"/>
    <property type="molecule type" value="Genomic_DNA"/>
</dbReference>
<evidence type="ECO:0000313" key="4">
    <source>
        <dbReference type="EMBL" id="GIE96745.1"/>
    </source>
</evidence>
<name>A0A919K0D3_9ACTN</name>
<dbReference type="PROSITE" id="PS51257">
    <property type="entry name" value="PROKAR_LIPOPROTEIN"/>
    <property type="match status" value="1"/>
</dbReference>
<evidence type="ECO:0000313" key="5">
    <source>
        <dbReference type="Proteomes" id="UP000636960"/>
    </source>
</evidence>
<keyword evidence="5" id="KW-1185">Reference proteome</keyword>